<dbReference type="InterPro" id="IPR048254">
    <property type="entry name" value="CDP_ALCOHOL_P_TRANSF_CS"/>
</dbReference>
<feature type="transmembrane region" description="Helical" evidence="3">
    <location>
        <begin position="183"/>
        <end position="203"/>
    </location>
</feature>
<evidence type="ECO:0000313" key="5">
    <source>
        <dbReference type="Proteomes" id="UP000249248"/>
    </source>
</evidence>
<keyword evidence="3" id="KW-0812">Transmembrane</keyword>
<dbReference type="AlphaFoldDB" id="A0A2W1MZS9"/>
<reference evidence="4 5" key="1">
    <citation type="submission" date="2018-06" db="EMBL/GenBank/DDBJ databases">
        <title>The draft genome sequence of Crocinitomix sp. SM1701.</title>
        <authorList>
            <person name="Zhang X."/>
        </authorList>
    </citation>
    <scope>NUCLEOTIDE SEQUENCE [LARGE SCALE GENOMIC DNA]</scope>
    <source>
        <strain evidence="4 5">SM1701</strain>
    </source>
</reference>
<accession>A0A2W1MZS9</accession>
<dbReference type="Gene3D" id="1.20.120.1760">
    <property type="match status" value="1"/>
</dbReference>
<feature type="transmembrane region" description="Helical" evidence="3">
    <location>
        <begin position="7"/>
        <end position="25"/>
    </location>
</feature>
<comment type="similarity">
    <text evidence="2">Belongs to the CDP-alcohol phosphatidyltransferase class-I family.</text>
</comment>
<comment type="caution">
    <text evidence="4">The sequence shown here is derived from an EMBL/GenBank/DDBJ whole genome shotgun (WGS) entry which is preliminary data.</text>
</comment>
<dbReference type="InterPro" id="IPR000462">
    <property type="entry name" value="CDP-OH_P_trans"/>
</dbReference>
<evidence type="ECO:0000256" key="3">
    <source>
        <dbReference type="SAM" id="Phobius"/>
    </source>
</evidence>
<dbReference type="OrthoDB" id="9777147at2"/>
<organism evidence="4 5">
    <name type="scientific">Putridiphycobacter roseus</name>
    <dbReference type="NCBI Taxonomy" id="2219161"/>
    <lineage>
        <taxon>Bacteria</taxon>
        <taxon>Pseudomonadati</taxon>
        <taxon>Bacteroidota</taxon>
        <taxon>Flavobacteriia</taxon>
        <taxon>Flavobacteriales</taxon>
        <taxon>Crocinitomicaceae</taxon>
        <taxon>Putridiphycobacter</taxon>
    </lineage>
</organism>
<dbReference type="GO" id="GO:0008654">
    <property type="term" value="P:phospholipid biosynthetic process"/>
    <property type="evidence" value="ECO:0007669"/>
    <property type="project" value="InterPro"/>
</dbReference>
<name>A0A2W1MZS9_9FLAO</name>
<feature type="transmembrane region" description="Helical" evidence="3">
    <location>
        <begin position="118"/>
        <end position="135"/>
    </location>
</feature>
<evidence type="ECO:0000313" key="4">
    <source>
        <dbReference type="EMBL" id="PZE16914.1"/>
    </source>
</evidence>
<dbReference type="Pfam" id="PF01066">
    <property type="entry name" value="CDP-OH_P_transf"/>
    <property type="match status" value="1"/>
</dbReference>
<dbReference type="GO" id="GO:0016780">
    <property type="term" value="F:phosphotransferase activity, for other substituted phosphate groups"/>
    <property type="evidence" value="ECO:0007669"/>
    <property type="project" value="InterPro"/>
</dbReference>
<protein>
    <submittedName>
        <fullName evidence="4">CDP-diacylglycerol--serine O-phosphatidyltransferase</fullName>
    </submittedName>
</protein>
<dbReference type="Proteomes" id="UP000249248">
    <property type="component" value="Unassembled WGS sequence"/>
</dbReference>
<keyword evidence="1 2" id="KW-0808">Transferase</keyword>
<evidence type="ECO:0000256" key="1">
    <source>
        <dbReference type="ARBA" id="ARBA00022679"/>
    </source>
</evidence>
<gene>
    <name evidence="4" type="ORF">DNU06_11025</name>
</gene>
<keyword evidence="5" id="KW-1185">Reference proteome</keyword>
<keyword evidence="3" id="KW-1133">Transmembrane helix</keyword>
<dbReference type="EMBL" id="QKSB01000006">
    <property type="protein sequence ID" value="PZE16914.1"/>
    <property type="molecule type" value="Genomic_DNA"/>
</dbReference>
<keyword evidence="3" id="KW-0472">Membrane</keyword>
<feature type="transmembrane region" description="Helical" evidence="3">
    <location>
        <begin position="31"/>
        <end position="53"/>
    </location>
</feature>
<dbReference type="InterPro" id="IPR043130">
    <property type="entry name" value="CDP-OH_PTrfase_TM_dom"/>
</dbReference>
<evidence type="ECO:0000256" key="2">
    <source>
        <dbReference type="RuleBase" id="RU003750"/>
    </source>
</evidence>
<feature type="transmembrane region" description="Helical" evidence="3">
    <location>
        <begin position="224"/>
        <end position="252"/>
    </location>
</feature>
<sequence>MKRLIPNLLTAGNLVGGIFAIIFTLNGHMEWAPYCIFLSAIFDFLDGFVARLLKVQSELGKQLDSLADMVTFGVAPGIIVYKLLNGPGTHSYIHLITNKIFYDYEWSIGEKYEWIGEYLPYIAFLIPVFALFRLAKFNLDTRQTSSFIGLPTPAMTLFFAVIPLLMLEAIMGQGKMEVQFVNIIANPIFLILATIVLSLLMVSEIPLFSLKFKDFKFKGNEIRYLFLTISLLLFATLFFWSIPIIIILYIILSLINNAVKRKNEV</sequence>
<dbReference type="PROSITE" id="PS00379">
    <property type="entry name" value="CDP_ALCOHOL_P_TRANSF"/>
    <property type="match status" value="1"/>
</dbReference>
<dbReference type="GO" id="GO:0016020">
    <property type="term" value="C:membrane"/>
    <property type="evidence" value="ECO:0007669"/>
    <property type="project" value="InterPro"/>
</dbReference>
<feature type="transmembrane region" description="Helical" evidence="3">
    <location>
        <begin position="147"/>
        <end position="171"/>
    </location>
</feature>
<proteinExistence type="inferred from homology"/>